<evidence type="ECO:0000256" key="2">
    <source>
        <dbReference type="ARBA" id="ARBA00009320"/>
    </source>
</evidence>
<dbReference type="PANTHER" id="PTHR42743:SF10">
    <property type="entry name" value="D-ALANINE AMINOTRANSFERASE"/>
    <property type="match status" value="1"/>
</dbReference>
<dbReference type="AlphaFoldDB" id="A0A3B0ZCN3"/>
<keyword evidence="4" id="KW-0808">Transferase</keyword>
<dbReference type="InterPro" id="IPR043131">
    <property type="entry name" value="BCAT-like_N"/>
</dbReference>
<comment type="similarity">
    <text evidence="2">Belongs to the class-IV pyridoxal-phosphate-dependent aminotransferase family.</text>
</comment>
<proteinExistence type="inferred from homology"/>
<dbReference type="InterPro" id="IPR043132">
    <property type="entry name" value="BCAT-like_C"/>
</dbReference>
<feature type="non-terminal residue" evidence="4">
    <location>
        <position position="1"/>
    </location>
</feature>
<sequence length="243" mass="26473">QRLQNSLDGIRLENPMNDAAWERLLNTLLEHNQATAGGSNDQSVYLQVTRGSAAKRDHRFPDAITPTVYATSSPIPAADPAIEKQGVSAITLEDNRWQRCDIKAITLLANVLQRQQAVDASAAEAILIRNGHAIEGSASNLFIVLKGLIITPPKSEQLLPGITRDLVLELAEQHNMPCKEELIPVSALESAEEIWITSSTREILPITQLNGHKVGSGYPGTLWATIISHYRNYKTAVRAGTAA</sequence>
<dbReference type="GO" id="GO:0005829">
    <property type="term" value="C:cytosol"/>
    <property type="evidence" value="ECO:0007669"/>
    <property type="project" value="TreeGrafter"/>
</dbReference>
<dbReference type="GO" id="GO:0047810">
    <property type="term" value="F:D-alanine-2-oxoglutarate aminotransferase activity"/>
    <property type="evidence" value="ECO:0007669"/>
    <property type="project" value="UniProtKB-EC"/>
</dbReference>
<dbReference type="Gene3D" id="3.30.470.10">
    <property type="match status" value="1"/>
</dbReference>
<dbReference type="SUPFAM" id="SSF56752">
    <property type="entry name" value="D-aminoacid aminotransferase-like PLP-dependent enzymes"/>
    <property type="match status" value="1"/>
</dbReference>
<dbReference type="GO" id="GO:0008652">
    <property type="term" value="P:amino acid biosynthetic process"/>
    <property type="evidence" value="ECO:0007669"/>
    <property type="project" value="UniProtKB-ARBA"/>
</dbReference>
<dbReference type="InterPro" id="IPR036038">
    <property type="entry name" value="Aminotransferase-like"/>
</dbReference>
<dbReference type="FunFam" id="3.20.10.10:FF:000002">
    <property type="entry name" value="D-alanine aminotransferase"/>
    <property type="match status" value="1"/>
</dbReference>
<dbReference type="InterPro" id="IPR018300">
    <property type="entry name" value="Aminotrans_IV_CS"/>
</dbReference>
<protein>
    <submittedName>
        <fullName evidence="4">D-alanine aminotransferase</fullName>
        <ecNumber evidence="4">2.6.1.21</ecNumber>
    </submittedName>
</protein>
<dbReference type="EMBL" id="UOFK01000180">
    <property type="protein sequence ID" value="VAW79134.1"/>
    <property type="molecule type" value="Genomic_DNA"/>
</dbReference>
<dbReference type="InterPro" id="IPR001544">
    <property type="entry name" value="Aminotrans_IV"/>
</dbReference>
<gene>
    <name evidence="4" type="ORF">MNBD_GAMMA13-893</name>
</gene>
<dbReference type="Gene3D" id="3.20.10.10">
    <property type="entry name" value="D-amino Acid Aminotransferase, subunit A, domain 2"/>
    <property type="match status" value="1"/>
</dbReference>
<dbReference type="Pfam" id="PF01063">
    <property type="entry name" value="Aminotran_4"/>
    <property type="match status" value="1"/>
</dbReference>
<keyword evidence="4" id="KW-0032">Aminotransferase</keyword>
<reference evidence="4" key="1">
    <citation type="submission" date="2018-06" db="EMBL/GenBank/DDBJ databases">
        <authorList>
            <person name="Zhirakovskaya E."/>
        </authorList>
    </citation>
    <scope>NUCLEOTIDE SEQUENCE</scope>
</reference>
<dbReference type="InterPro" id="IPR050571">
    <property type="entry name" value="Class-IV_PLP-Dep_Aminotrnsfr"/>
</dbReference>
<comment type="cofactor">
    <cofactor evidence="1">
        <name>pyridoxal 5'-phosphate</name>
        <dbReference type="ChEBI" id="CHEBI:597326"/>
    </cofactor>
</comment>
<accession>A0A3B0ZCN3</accession>
<dbReference type="EC" id="2.6.1.21" evidence="4"/>
<keyword evidence="3" id="KW-0663">Pyridoxal phosphate</keyword>
<name>A0A3B0ZCN3_9ZZZZ</name>
<organism evidence="4">
    <name type="scientific">hydrothermal vent metagenome</name>
    <dbReference type="NCBI Taxonomy" id="652676"/>
    <lineage>
        <taxon>unclassified sequences</taxon>
        <taxon>metagenomes</taxon>
        <taxon>ecological metagenomes</taxon>
    </lineage>
</organism>
<evidence type="ECO:0000256" key="3">
    <source>
        <dbReference type="ARBA" id="ARBA00022898"/>
    </source>
</evidence>
<dbReference type="PANTHER" id="PTHR42743">
    <property type="entry name" value="AMINO-ACID AMINOTRANSFERASE"/>
    <property type="match status" value="1"/>
</dbReference>
<dbReference type="GO" id="GO:0046394">
    <property type="term" value="P:carboxylic acid biosynthetic process"/>
    <property type="evidence" value="ECO:0007669"/>
    <property type="project" value="UniProtKB-ARBA"/>
</dbReference>
<evidence type="ECO:0000313" key="4">
    <source>
        <dbReference type="EMBL" id="VAW79134.1"/>
    </source>
</evidence>
<dbReference type="PROSITE" id="PS00770">
    <property type="entry name" value="AA_TRANSFER_CLASS_4"/>
    <property type="match status" value="1"/>
</dbReference>
<evidence type="ECO:0000256" key="1">
    <source>
        <dbReference type="ARBA" id="ARBA00001933"/>
    </source>
</evidence>